<dbReference type="GO" id="GO:0005975">
    <property type="term" value="P:carbohydrate metabolic process"/>
    <property type="evidence" value="ECO:0007669"/>
    <property type="project" value="InterPro"/>
</dbReference>
<dbReference type="Pfam" id="PF01522">
    <property type="entry name" value="Polysacc_deac_1"/>
    <property type="match status" value="1"/>
</dbReference>
<reference evidence="2 3" key="1">
    <citation type="submission" date="2014-04" db="EMBL/GenBank/DDBJ databases">
        <authorList>
            <consortium name="DOE Joint Genome Institute"/>
            <person name="Kuo A."/>
            <person name="Martino E."/>
            <person name="Perotto S."/>
            <person name="Kohler A."/>
            <person name="Nagy L.G."/>
            <person name="Floudas D."/>
            <person name="Copeland A."/>
            <person name="Barry K.W."/>
            <person name="Cichocki N."/>
            <person name="Veneault-Fourrey C."/>
            <person name="LaButti K."/>
            <person name="Lindquist E.A."/>
            <person name="Lipzen A."/>
            <person name="Lundell T."/>
            <person name="Morin E."/>
            <person name="Murat C."/>
            <person name="Sun H."/>
            <person name="Tunlid A."/>
            <person name="Henrissat B."/>
            <person name="Grigoriev I.V."/>
            <person name="Hibbett D.S."/>
            <person name="Martin F."/>
            <person name="Nordberg H.P."/>
            <person name="Cantor M.N."/>
            <person name="Hua S.X."/>
        </authorList>
    </citation>
    <scope>NUCLEOTIDE SEQUENCE [LARGE SCALE GENOMIC DNA]</scope>
    <source>
        <strain evidence="2 3">Zn</strain>
    </source>
</reference>
<dbReference type="GO" id="GO:0016810">
    <property type="term" value="F:hydrolase activity, acting on carbon-nitrogen (but not peptide) bonds"/>
    <property type="evidence" value="ECO:0007669"/>
    <property type="project" value="InterPro"/>
</dbReference>
<sequence>MPERYSPQPDYDFARDFKGYGEEGLNPKWPNDAKIAVSFVINYEEGGESSVLQGDKTSEMALREFSMGPPWVNERHYTTESEYEYGSRAGFWRLFRLFTKYKMKYTLYAVAQACEEQPEVVKRSVEEGHDVASHGYRWVDYHTFTIDEEKDYIRKAITSLKALAGYAPRGWYYGRDSTHSRSLVPQVYKEMGEELVWYSDTYADDIPYWVDLPAERNEADSKGLLMVPYSFDCNDFKFYTAAASFGDPQGFLVHLKNAFDVLYDEGLDGMPKMMTIGLHCRIMGRPGRLGALRDFISYISKKEGVWIATRTEIAEAFKKNHPYKKGHVA</sequence>
<dbReference type="InParanoid" id="A0A0C3H4E7"/>
<keyword evidence="3" id="KW-1185">Reference proteome</keyword>
<evidence type="ECO:0000313" key="3">
    <source>
        <dbReference type="Proteomes" id="UP000054321"/>
    </source>
</evidence>
<name>A0A0C3H4E7_OIDMZ</name>
<dbReference type="InterPro" id="IPR011330">
    <property type="entry name" value="Glyco_hydro/deAcase_b/a-brl"/>
</dbReference>
<dbReference type="STRING" id="913774.A0A0C3H4E7"/>
<dbReference type="PROSITE" id="PS51677">
    <property type="entry name" value="NODB"/>
    <property type="match status" value="1"/>
</dbReference>
<dbReference type="SUPFAM" id="SSF88713">
    <property type="entry name" value="Glycoside hydrolase/deacetylase"/>
    <property type="match status" value="1"/>
</dbReference>
<organism evidence="2 3">
    <name type="scientific">Oidiodendron maius (strain Zn)</name>
    <dbReference type="NCBI Taxonomy" id="913774"/>
    <lineage>
        <taxon>Eukaryota</taxon>
        <taxon>Fungi</taxon>
        <taxon>Dikarya</taxon>
        <taxon>Ascomycota</taxon>
        <taxon>Pezizomycotina</taxon>
        <taxon>Leotiomycetes</taxon>
        <taxon>Leotiomycetes incertae sedis</taxon>
        <taxon>Myxotrichaceae</taxon>
        <taxon>Oidiodendron</taxon>
    </lineage>
</organism>
<gene>
    <name evidence="2" type="ORF">OIDMADRAFT_167041</name>
</gene>
<dbReference type="HOGENOM" id="CLU_029940_0_0_1"/>
<dbReference type="OrthoDB" id="9970124at2759"/>
<evidence type="ECO:0000313" key="2">
    <source>
        <dbReference type="EMBL" id="KIM98214.1"/>
    </source>
</evidence>
<evidence type="ECO:0000259" key="1">
    <source>
        <dbReference type="PROSITE" id="PS51677"/>
    </source>
</evidence>
<dbReference type="AlphaFoldDB" id="A0A0C3H4E7"/>
<feature type="domain" description="NodB homology" evidence="1">
    <location>
        <begin position="77"/>
        <end position="308"/>
    </location>
</feature>
<dbReference type="PANTHER" id="PTHR43123">
    <property type="entry name" value="POLYSACCHARIDE DEACETYLASE-RELATED"/>
    <property type="match status" value="1"/>
</dbReference>
<proteinExistence type="predicted"/>
<dbReference type="Proteomes" id="UP000054321">
    <property type="component" value="Unassembled WGS sequence"/>
</dbReference>
<dbReference type="PANTHER" id="PTHR43123:SF1">
    <property type="entry name" value="POLYSACCHARIDE DEACETYLASE-RELATED"/>
    <property type="match status" value="1"/>
</dbReference>
<accession>A0A0C3H4E7</accession>
<dbReference type="Gene3D" id="3.20.20.370">
    <property type="entry name" value="Glycoside hydrolase/deacetylase"/>
    <property type="match status" value="1"/>
</dbReference>
<dbReference type="EMBL" id="KN832880">
    <property type="protein sequence ID" value="KIM98214.1"/>
    <property type="molecule type" value="Genomic_DNA"/>
</dbReference>
<dbReference type="InterPro" id="IPR002509">
    <property type="entry name" value="NODB_dom"/>
</dbReference>
<protein>
    <submittedName>
        <fullName evidence="2">Carbohydrate esterase family 4 protein</fullName>
    </submittedName>
</protein>
<reference evidence="3" key="2">
    <citation type="submission" date="2015-01" db="EMBL/GenBank/DDBJ databases">
        <title>Evolutionary Origins and Diversification of the Mycorrhizal Mutualists.</title>
        <authorList>
            <consortium name="DOE Joint Genome Institute"/>
            <consortium name="Mycorrhizal Genomics Consortium"/>
            <person name="Kohler A."/>
            <person name="Kuo A."/>
            <person name="Nagy L.G."/>
            <person name="Floudas D."/>
            <person name="Copeland A."/>
            <person name="Barry K.W."/>
            <person name="Cichocki N."/>
            <person name="Veneault-Fourrey C."/>
            <person name="LaButti K."/>
            <person name="Lindquist E.A."/>
            <person name="Lipzen A."/>
            <person name="Lundell T."/>
            <person name="Morin E."/>
            <person name="Murat C."/>
            <person name="Riley R."/>
            <person name="Ohm R."/>
            <person name="Sun H."/>
            <person name="Tunlid A."/>
            <person name="Henrissat B."/>
            <person name="Grigoriev I.V."/>
            <person name="Hibbett D.S."/>
            <person name="Martin F."/>
        </authorList>
    </citation>
    <scope>NUCLEOTIDE SEQUENCE [LARGE SCALE GENOMIC DNA]</scope>
    <source>
        <strain evidence="3">Zn</strain>
    </source>
</reference>